<accession>A0A4Y2JFK3</accession>
<dbReference type="AlphaFoldDB" id="A0A4Y2JFK3"/>
<dbReference type="OrthoDB" id="10051381at2759"/>
<protein>
    <submittedName>
        <fullName evidence="1">Uncharacterized protein</fullName>
    </submittedName>
</protein>
<dbReference type="Proteomes" id="UP000499080">
    <property type="component" value="Unassembled WGS sequence"/>
</dbReference>
<keyword evidence="2" id="KW-1185">Reference proteome</keyword>
<evidence type="ECO:0000313" key="1">
    <source>
        <dbReference type="EMBL" id="GBM88714.1"/>
    </source>
</evidence>
<proteinExistence type="predicted"/>
<dbReference type="EMBL" id="BGPR01003484">
    <property type="protein sequence ID" value="GBM88714.1"/>
    <property type="molecule type" value="Genomic_DNA"/>
</dbReference>
<gene>
    <name evidence="1" type="ORF">AVEN_204009_1</name>
</gene>
<reference evidence="1 2" key="1">
    <citation type="journal article" date="2019" name="Sci. Rep.">
        <title>Orb-weaving spider Araneus ventricosus genome elucidates the spidroin gene catalogue.</title>
        <authorList>
            <person name="Kono N."/>
            <person name="Nakamura H."/>
            <person name="Ohtoshi R."/>
            <person name="Moran D.A.P."/>
            <person name="Shinohara A."/>
            <person name="Yoshida Y."/>
            <person name="Fujiwara M."/>
            <person name="Mori M."/>
            <person name="Tomita M."/>
            <person name="Arakawa K."/>
        </authorList>
    </citation>
    <scope>NUCLEOTIDE SEQUENCE [LARGE SCALE GENOMIC DNA]</scope>
</reference>
<dbReference type="PANTHER" id="PTHR45786">
    <property type="entry name" value="DNA BINDING PROTEIN-LIKE"/>
    <property type="match status" value="1"/>
</dbReference>
<dbReference type="PANTHER" id="PTHR45786:SF74">
    <property type="entry name" value="ATP-DEPENDENT DNA HELICASE"/>
    <property type="match status" value="1"/>
</dbReference>
<organism evidence="1 2">
    <name type="scientific">Araneus ventricosus</name>
    <name type="common">Orbweaver spider</name>
    <name type="synonym">Epeira ventricosa</name>
    <dbReference type="NCBI Taxonomy" id="182803"/>
    <lineage>
        <taxon>Eukaryota</taxon>
        <taxon>Metazoa</taxon>
        <taxon>Ecdysozoa</taxon>
        <taxon>Arthropoda</taxon>
        <taxon>Chelicerata</taxon>
        <taxon>Arachnida</taxon>
        <taxon>Araneae</taxon>
        <taxon>Araneomorphae</taxon>
        <taxon>Entelegynae</taxon>
        <taxon>Araneoidea</taxon>
        <taxon>Araneidae</taxon>
        <taxon>Araneus</taxon>
    </lineage>
</organism>
<evidence type="ECO:0000313" key="2">
    <source>
        <dbReference type="Proteomes" id="UP000499080"/>
    </source>
</evidence>
<comment type="caution">
    <text evidence="1">The sequence shown here is derived from an EMBL/GenBank/DDBJ whole genome shotgun (WGS) entry which is preliminary data.</text>
</comment>
<name>A0A4Y2JFK3_ARAVE</name>
<sequence>MCCSGGKVQLPRLVDLPEPLHTLLIGDSTEAKHFLTNIRRYNSCFQMTSFGTTKEIREPGYMPTFKVQGQVYHRIGSLYPLPNEEPKFLQIYFVGDGIQQAEQRCKNVPQARQDIVLQLQDM</sequence>